<accession>A0A9P7BIY3</accession>
<comment type="caution">
    <text evidence="1">The sequence shown here is derived from an EMBL/GenBank/DDBJ whole genome shotgun (WGS) entry which is preliminary data.</text>
</comment>
<evidence type="ECO:0000313" key="2">
    <source>
        <dbReference type="Proteomes" id="UP000716291"/>
    </source>
</evidence>
<dbReference type="EMBL" id="JAANQT010009946">
    <property type="protein sequence ID" value="KAG1275750.1"/>
    <property type="molecule type" value="Genomic_DNA"/>
</dbReference>
<sequence length="73" mass="7438">MAAGIVGQGLQAGRVQRARSGIPGVAGLAKPMREQHPAATAVVTGGRCQTRAMGSVQAQVMERSGSRGRNHTG</sequence>
<dbReference type="AlphaFoldDB" id="A0A9P7BIY3"/>
<evidence type="ECO:0000313" key="1">
    <source>
        <dbReference type="EMBL" id="KAG1275750.1"/>
    </source>
</evidence>
<organism evidence="1 2">
    <name type="scientific">Rhizopus oryzae</name>
    <name type="common">Mucormycosis agent</name>
    <name type="synonym">Rhizopus arrhizus var. delemar</name>
    <dbReference type="NCBI Taxonomy" id="64495"/>
    <lineage>
        <taxon>Eukaryota</taxon>
        <taxon>Fungi</taxon>
        <taxon>Fungi incertae sedis</taxon>
        <taxon>Mucoromycota</taxon>
        <taxon>Mucoromycotina</taxon>
        <taxon>Mucoromycetes</taxon>
        <taxon>Mucorales</taxon>
        <taxon>Mucorineae</taxon>
        <taxon>Rhizopodaceae</taxon>
        <taxon>Rhizopus</taxon>
    </lineage>
</organism>
<proteinExistence type="predicted"/>
<reference evidence="1" key="1">
    <citation type="journal article" date="2020" name="Microb. Genom.">
        <title>Genetic diversity of clinical and environmental Mucorales isolates obtained from an investigation of mucormycosis cases among solid organ transplant recipients.</title>
        <authorList>
            <person name="Nguyen M.H."/>
            <person name="Kaul D."/>
            <person name="Muto C."/>
            <person name="Cheng S.J."/>
            <person name="Richter R.A."/>
            <person name="Bruno V.M."/>
            <person name="Liu G."/>
            <person name="Beyhan S."/>
            <person name="Sundermann A.J."/>
            <person name="Mounaud S."/>
            <person name="Pasculle A.W."/>
            <person name="Nierman W.C."/>
            <person name="Driscoll E."/>
            <person name="Cumbie R."/>
            <person name="Clancy C.J."/>
            <person name="Dupont C.L."/>
        </authorList>
    </citation>
    <scope>NUCLEOTIDE SEQUENCE</scope>
    <source>
        <strain evidence="1">GL11</strain>
    </source>
</reference>
<name>A0A9P7BIY3_RHIOR</name>
<gene>
    <name evidence="1" type="ORF">G6F64_014855</name>
</gene>
<dbReference type="Proteomes" id="UP000716291">
    <property type="component" value="Unassembled WGS sequence"/>
</dbReference>
<keyword evidence="2" id="KW-1185">Reference proteome</keyword>
<protein>
    <submittedName>
        <fullName evidence="1">Uncharacterized protein</fullName>
    </submittedName>
</protein>